<proteinExistence type="predicted"/>
<name>A0ABV0QQB6_9TELE</name>
<keyword evidence="3" id="KW-1185">Reference proteome</keyword>
<evidence type="ECO:0000256" key="1">
    <source>
        <dbReference type="SAM" id="MobiDB-lite"/>
    </source>
</evidence>
<dbReference type="Proteomes" id="UP001434883">
    <property type="component" value="Unassembled WGS sequence"/>
</dbReference>
<organism evidence="2 3">
    <name type="scientific">Xenoophorus captivus</name>
    <dbReference type="NCBI Taxonomy" id="1517983"/>
    <lineage>
        <taxon>Eukaryota</taxon>
        <taxon>Metazoa</taxon>
        <taxon>Chordata</taxon>
        <taxon>Craniata</taxon>
        <taxon>Vertebrata</taxon>
        <taxon>Euteleostomi</taxon>
        <taxon>Actinopterygii</taxon>
        <taxon>Neopterygii</taxon>
        <taxon>Teleostei</taxon>
        <taxon>Neoteleostei</taxon>
        <taxon>Acanthomorphata</taxon>
        <taxon>Ovalentaria</taxon>
        <taxon>Atherinomorphae</taxon>
        <taxon>Cyprinodontiformes</taxon>
        <taxon>Goodeidae</taxon>
        <taxon>Xenoophorus</taxon>
    </lineage>
</organism>
<gene>
    <name evidence="2" type="ORF">XENOCAPTIV_006352</name>
</gene>
<sequence length="99" mass="11415">MSEPRYGADSPEKRRQPVVLAEPKLKSAATSCERFPKVTSQRGGERRRERRSCQTRLPGRLTVNLLLLFKADFFGRRQRTVLKNIPGLQYQSFSTVYLS</sequence>
<reference evidence="2 3" key="1">
    <citation type="submission" date="2021-06" db="EMBL/GenBank/DDBJ databases">
        <authorList>
            <person name="Palmer J.M."/>
        </authorList>
    </citation>
    <scope>NUCLEOTIDE SEQUENCE [LARGE SCALE GENOMIC DNA]</scope>
    <source>
        <strain evidence="2 3">XC_2019</strain>
        <tissue evidence="2">Muscle</tissue>
    </source>
</reference>
<accession>A0ABV0QQB6</accession>
<dbReference type="EMBL" id="JAHRIN010018507">
    <property type="protein sequence ID" value="MEQ2198010.1"/>
    <property type="molecule type" value="Genomic_DNA"/>
</dbReference>
<protein>
    <submittedName>
        <fullName evidence="2">Uncharacterized protein</fullName>
    </submittedName>
</protein>
<evidence type="ECO:0000313" key="2">
    <source>
        <dbReference type="EMBL" id="MEQ2198010.1"/>
    </source>
</evidence>
<evidence type="ECO:0000313" key="3">
    <source>
        <dbReference type="Proteomes" id="UP001434883"/>
    </source>
</evidence>
<comment type="caution">
    <text evidence="2">The sequence shown here is derived from an EMBL/GenBank/DDBJ whole genome shotgun (WGS) entry which is preliminary data.</text>
</comment>
<feature type="region of interest" description="Disordered" evidence="1">
    <location>
        <begin position="1"/>
        <end position="53"/>
    </location>
</feature>